<proteinExistence type="predicted"/>
<evidence type="ECO:0000256" key="1">
    <source>
        <dbReference type="SAM" id="MobiDB-lite"/>
    </source>
</evidence>
<evidence type="ECO:0000313" key="2">
    <source>
        <dbReference type="EMBL" id="GCE41621.1"/>
    </source>
</evidence>
<dbReference type="AlphaFoldDB" id="A0A402CDE6"/>
<feature type="region of interest" description="Disordered" evidence="1">
    <location>
        <begin position="108"/>
        <end position="135"/>
    </location>
</feature>
<dbReference type="EMBL" id="BHYM01000046">
    <property type="protein sequence ID" value="GCE41621.1"/>
    <property type="molecule type" value="Genomic_DNA"/>
</dbReference>
<sequence>MTPARSHCRLWNQGIATLLRRSTTRSHESVSHGECFLKRVSAAARWRKPAKCSSRFLNTFTGRAAELAGRGRSWWMAEVSSGRPAYLHSTMSAAVLCVARCAADRRRLPRSRRPHGAASAGHRLRTEGRARARNR</sequence>
<keyword evidence="3" id="KW-1185">Reference proteome</keyword>
<organism evidence="2 3">
    <name type="scientific">Rhodococcus wratislaviensis</name>
    <name type="common">Tsukamurella wratislaviensis</name>
    <dbReference type="NCBI Taxonomy" id="44752"/>
    <lineage>
        <taxon>Bacteria</taxon>
        <taxon>Bacillati</taxon>
        <taxon>Actinomycetota</taxon>
        <taxon>Actinomycetes</taxon>
        <taxon>Mycobacteriales</taxon>
        <taxon>Nocardiaceae</taxon>
        <taxon>Rhodococcus</taxon>
    </lineage>
</organism>
<accession>A0A402CDE6</accession>
<gene>
    <name evidence="2" type="ORF">Rhow_005280</name>
</gene>
<protein>
    <submittedName>
        <fullName evidence="2">Uncharacterized protein</fullName>
    </submittedName>
</protein>
<name>A0A402CDE6_RHOWR</name>
<feature type="compositionally biased region" description="Basic and acidic residues" evidence="1">
    <location>
        <begin position="124"/>
        <end position="135"/>
    </location>
</feature>
<reference evidence="2 3" key="1">
    <citation type="submission" date="2018-11" db="EMBL/GenBank/DDBJ databases">
        <title>Microbial catabolism of amino acid.</title>
        <authorList>
            <person name="Hibi M."/>
            <person name="Ogawa J."/>
        </authorList>
    </citation>
    <scope>NUCLEOTIDE SEQUENCE [LARGE SCALE GENOMIC DNA]</scope>
    <source>
        <strain evidence="2 3">C31-06</strain>
    </source>
</reference>
<dbReference type="Proteomes" id="UP000287519">
    <property type="component" value="Unassembled WGS sequence"/>
</dbReference>
<comment type="caution">
    <text evidence="2">The sequence shown here is derived from an EMBL/GenBank/DDBJ whole genome shotgun (WGS) entry which is preliminary data.</text>
</comment>
<evidence type="ECO:0000313" key="3">
    <source>
        <dbReference type="Proteomes" id="UP000287519"/>
    </source>
</evidence>